<dbReference type="Gene3D" id="3.10.180.10">
    <property type="entry name" value="2,3-Dihydroxybiphenyl 1,2-Dioxygenase, domain 1"/>
    <property type="match status" value="1"/>
</dbReference>
<evidence type="ECO:0000313" key="2">
    <source>
        <dbReference type="EMBL" id="PZX22761.1"/>
    </source>
</evidence>
<keyword evidence="3" id="KW-1185">Reference proteome</keyword>
<dbReference type="Pfam" id="PF13468">
    <property type="entry name" value="Glyoxalase_3"/>
    <property type="match status" value="1"/>
</dbReference>
<gene>
    <name evidence="2" type="ORF">C7416_11496</name>
</gene>
<name>A0A2W7NVG8_9BURK</name>
<dbReference type="InterPro" id="IPR029068">
    <property type="entry name" value="Glyas_Bleomycin-R_OHBP_Dase"/>
</dbReference>
<organism evidence="2 3">
    <name type="scientific">Cupriavidus phytorum</name>
    <dbReference type="NCBI Taxonomy" id="3024399"/>
    <lineage>
        <taxon>Bacteria</taxon>
        <taxon>Pseudomonadati</taxon>
        <taxon>Pseudomonadota</taxon>
        <taxon>Betaproteobacteria</taxon>
        <taxon>Burkholderiales</taxon>
        <taxon>Burkholderiaceae</taxon>
        <taxon>Cupriavidus</taxon>
    </lineage>
</organism>
<dbReference type="InterPro" id="IPR025870">
    <property type="entry name" value="Glyoxalase-like_dom"/>
</dbReference>
<comment type="caution">
    <text evidence="2">The sequence shown here is derived from an EMBL/GenBank/DDBJ whole genome shotgun (WGS) entry which is preliminary data.</text>
</comment>
<sequence>MQLYRYCTEYLVYHQAKMKLALDHLVVAAPDLDAGTDYVAGVLGIAPQGGGAHAAMGTHNRVLGLFGGIYLEVIAIDPAAAAPARPRWFGLDSEAVRQRLRDGPFLLHWAARVERPADLSRWQAQYPERIAPVIPMSRGSLHWRITVPADGSLPAWPGEAGSAGDGALPSLIQWDVTPAPGASLPRQDLALRRLCAHHPRAELLRQGLAWLGADHLLAVDQDDGPPGLMAEIETAQGIRTLR</sequence>
<dbReference type="AlphaFoldDB" id="A0A2W7NVG8"/>
<protein>
    <submittedName>
        <fullName evidence="2">Glyoxalase-like protein</fullName>
    </submittedName>
</protein>
<evidence type="ECO:0000259" key="1">
    <source>
        <dbReference type="Pfam" id="PF13468"/>
    </source>
</evidence>
<dbReference type="EMBL" id="QKZN01000014">
    <property type="protein sequence ID" value="PZX22761.1"/>
    <property type="molecule type" value="Genomic_DNA"/>
</dbReference>
<accession>A0A2W7NVG8</accession>
<evidence type="ECO:0000313" key="3">
    <source>
        <dbReference type="Proteomes" id="UP000249638"/>
    </source>
</evidence>
<reference evidence="2" key="1">
    <citation type="submission" date="2018-06" db="EMBL/GenBank/DDBJ databases">
        <title>Genomic Encyclopedia of Type Strains, Phase IV (KMG-V): Genome sequencing to study the core and pangenomes of soil and plant-associated prokaryotes.</title>
        <authorList>
            <person name="Whitman W."/>
        </authorList>
    </citation>
    <scope>NUCLEOTIDE SEQUENCE [LARGE SCALE GENOMIC DNA]</scope>
    <source>
        <strain evidence="2">MLR2-44</strain>
    </source>
</reference>
<feature type="domain" description="Glyoxalase-like" evidence="1">
    <location>
        <begin position="22"/>
        <end position="211"/>
    </location>
</feature>
<dbReference type="Proteomes" id="UP000249638">
    <property type="component" value="Unassembled WGS sequence"/>
</dbReference>
<proteinExistence type="predicted"/>